<protein>
    <submittedName>
        <fullName evidence="2">Receptor protein-tyrosine kinase</fullName>
    </submittedName>
</protein>
<evidence type="ECO:0000313" key="2">
    <source>
        <dbReference type="EMBL" id="TPP61431.1"/>
    </source>
</evidence>
<proteinExistence type="predicted"/>
<keyword evidence="1" id="KW-1133">Transmembrane helix</keyword>
<dbReference type="GO" id="GO:0004713">
    <property type="term" value="F:protein tyrosine kinase activity"/>
    <property type="evidence" value="ECO:0007669"/>
    <property type="project" value="UniProtKB-KW"/>
</dbReference>
<name>A0A504YLZ9_FASGI</name>
<gene>
    <name evidence="2" type="ORF">FGIG_10097</name>
</gene>
<keyword evidence="2" id="KW-0829">Tyrosine-protein kinase</keyword>
<keyword evidence="2" id="KW-0808">Transferase</keyword>
<keyword evidence="1" id="KW-0472">Membrane</keyword>
<dbReference type="EMBL" id="SUNJ01008171">
    <property type="protein sequence ID" value="TPP61431.1"/>
    <property type="molecule type" value="Genomic_DNA"/>
</dbReference>
<keyword evidence="2" id="KW-0418">Kinase</keyword>
<comment type="caution">
    <text evidence="2">The sequence shown here is derived from an EMBL/GenBank/DDBJ whole genome shotgun (WGS) entry which is preliminary data.</text>
</comment>
<organism evidence="2 3">
    <name type="scientific">Fasciola gigantica</name>
    <name type="common">Giant liver fluke</name>
    <dbReference type="NCBI Taxonomy" id="46835"/>
    <lineage>
        <taxon>Eukaryota</taxon>
        <taxon>Metazoa</taxon>
        <taxon>Spiralia</taxon>
        <taxon>Lophotrochozoa</taxon>
        <taxon>Platyhelminthes</taxon>
        <taxon>Trematoda</taxon>
        <taxon>Digenea</taxon>
        <taxon>Plagiorchiida</taxon>
        <taxon>Echinostomata</taxon>
        <taxon>Echinostomatoidea</taxon>
        <taxon>Fasciolidae</taxon>
        <taxon>Fasciola</taxon>
    </lineage>
</organism>
<reference evidence="2 3" key="1">
    <citation type="submission" date="2019-04" db="EMBL/GenBank/DDBJ databases">
        <title>Annotation for the trematode Fasciola gigantica.</title>
        <authorList>
            <person name="Choi Y.-J."/>
        </authorList>
    </citation>
    <scope>NUCLEOTIDE SEQUENCE [LARGE SCALE GENOMIC DNA]</scope>
    <source>
        <strain evidence="2">Uganda_cow_1</strain>
    </source>
</reference>
<dbReference type="Proteomes" id="UP000316759">
    <property type="component" value="Unassembled WGS sequence"/>
</dbReference>
<accession>A0A504YLZ9</accession>
<keyword evidence="2" id="KW-0675">Receptor</keyword>
<evidence type="ECO:0000313" key="3">
    <source>
        <dbReference type="Proteomes" id="UP000316759"/>
    </source>
</evidence>
<dbReference type="STRING" id="46835.A0A504YLZ9"/>
<keyword evidence="1" id="KW-0812">Transmembrane</keyword>
<feature type="transmembrane region" description="Helical" evidence="1">
    <location>
        <begin position="24"/>
        <end position="47"/>
    </location>
</feature>
<dbReference type="OrthoDB" id="6219513at2759"/>
<evidence type="ECO:0000256" key="1">
    <source>
        <dbReference type="SAM" id="Phobius"/>
    </source>
</evidence>
<keyword evidence="3" id="KW-1185">Reference proteome</keyword>
<dbReference type="AlphaFoldDB" id="A0A504YLZ9"/>
<sequence>MCLTAEQYAKLSGRSAPREHGRRILIGVAVSVLLLVILATVVLVLCLKRKAEAERMREKLRAAYTNLLEPDKVKYRGNIVPLSQSIYLLSL</sequence>